<dbReference type="Proteomes" id="UP000298138">
    <property type="component" value="Unassembled WGS sequence"/>
</dbReference>
<accession>A0A4S2MRL9</accession>
<dbReference type="EMBL" id="ML220150">
    <property type="protein sequence ID" value="TGZ77677.1"/>
    <property type="molecule type" value="Genomic_DNA"/>
</dbReference>
<feature type="region of interest" description="Disordered" evidence="1">
    <location>
        <begin position="34"/>
        <end position="68"/>
    </location>
</feature>
<feature type="compositionally biased region" description="Basic and acidic residues" evidence="1">
    <location>
        <begin position="51"/>
        <end position="61"/>
    </location>
</feature>
<gene>
    <name evidence="2" type="ORF">EX30DRAFT_386470</name>
</gene>
<protein>
    <submittedName>
        <fullName evidence="2">Uncharacterized protein</fullName>
    </submittedName>
</protein>
<evidence type="ECO:0000256" key="1">
    <source>
        <dbReference type="SAM" id="MobiDB-lite"/>
    </source>
</evidence>
<feature type="region of interest" description="Disordered" evidence="1">
    <location>
        <begin position="1"/>
        <end position="22"/>
    </location>
</feature>
<evidence type="ECO:0000313" key="2">
    <source>
        <dbReference type="EMBL" id="TGZ77677.1"/>
    </source>
</evidence>
<keyword evidence="3" id="KW-1185">Reference proteome</keyword>
<dbReference type="InParanoid" id="A0A4S2MRL9"/>
<reference evidence="2 3" key="1">
    <citation type="submission" date="2019-04" db="EMBL/GenBank/DDBJ databases">
        <title>Comparative genomics and transcriptomics to analyze fruiting body development in filamentous ascomycetes.</title>
        <authorList>
            <consortium name="DOE Joint Genome Institute"/>
            <person name="Lutkenhaus R."/>
            <person name="Traeger S."/>
            <person name="Breuer J."/>
            <person name="Kuo A."/>
            <person name="Lipzen A."/>
            <person name="Pangilinan J."/>
            <person name="Dilworth D."/>
            <person name="Sandor L."/>
            <person name="Poggeler S."/>
            <person name="Barry K."/>
            <person name="Grigoriev I.V."/>
            <person name="Nowrousian M."/>
        </authorList>
    </citation>
    <scope>NUCLEOTIDE SEQUENCE [LARGE SCALE GENOMIC DNA]</scope>
    <source>
        <strain evidence="2 3">CBS 389.68</strain>
    </source>
</reference>
<feature type="region of interest" description="Disordered" evidence="1">
    <location>
        <begin position="171"/>
        <end position="202"/>
    </location>
</feature>
<proteinExistence type="predicted"/>
<evidence type="ECO:0000313" key="3">
    <source>
        <dbReference type="Proteomes" id="UP000298138"/>
    </source>
</evidence>
<sequence length="202" mass="21352">MGGGCVAKSTHNSISRPTHSRESVLVFTSDTLNKSSAALNGQRRHKTSRNTHNEGEGRESTHQSSNSQSVAPVCECEVVFTSLRRRLVLTATLPPGKTSYGGRMGGGWKRRTVEGERSVVGGGGGERMSLWLSAISVAFGGQWEEPLGRGATGLVALGAQGRQQQTELGQECDGACGTDDVETTAGDAEQRETRSWMGSAEG</sequence>
<name>A0A4S2MRL9_9PEZI</name>
<organism evidence="2 3">
    <name type="scientific">Ascodesmis nigricans</name>
    <dbReference type="NCBI Taxonomy" id="341454"/>
    <lineage>
        <taxon>Eukaryota</taxon>
        <taxon>Fungi</taxon>
        <taxon>Dikarya</taxon>
        <taxon>Ascomycota</taxon>
        <taxon>Pezizomycotina</taxon>
        <taxon>Pezizomycetes</taxon>
        <taxon>Pezizales</taxon>
        <taxon>Ascodesmidaceae</taxon>
        <taxon>Ascodesmis</taxon>
    </lineage>
</organism>
<dbReference type="AlphaFoldDB" id="A0A4S2MRL9"/>